<dbReference type="EC" id="2.7.13.3" evidence="8"/>
<evidence type="ECO:0000256" key="5">
    <source>
        <dbReference type="ARBA" id="ARBA00023136"/>
    </source>
</evidence>
<dbReference type="Gene3D" id="3.30.565.10">
    <property type="entry name" value="Histidine kinase-like ATPase, C-terminal domain"/>
    <property type="match status" value="1"/>
</dbReference>
<dbReference type="Pfam" id="PF06580">
    <property type="entry name" value="His_kinase"/>
    <property type="match status" value="1"/>
</dbReference>
<dbReference type="CDD" id="cd06225">
    <property type="entry name" value="HAMP"/>
    <property type="match status" value="1"/>
</dbReference>
<dbReference type="InterPro" id="IPR003660">
    <property type="entry name" value="HAMP_dom"/>
</dbReference>
<evidence type="ECO:0000256" key="4">
    <source>
        <dbReference type="ARBA" id="ARBA00022679"/>
    </source>
</evidence>
<evidence type="ECO:0000313" key="9">
    <source>
        <dbReference type="Proteomes" id="UP000773462"/>
    </source>
</evidence>
<proteinExistence type="predicted"/>
<dbReference type="Gene3D" id="6.10.340.10">
    <property type="match status" value="1"/>
</dbReference>
<dbReference type="SUPFAM" id="SSF55874">
    <property type="entry name" value="ATPase domain of HSP90 chaperone/DNA topoisomerase II/histidine kinase"/>
    <property type="match status" value="1"/>
</dbReference>
<feature type="transmembrane region" description="Helical" evidence="6">
    <location>
        <begin position="296"/>
        <end position="316"/>
    </location>
</feature>
<sequence length="598" mass="68523">MVKMIAGGLGLLFKKDYSLRNTIFLRLIVTFLLIMLPILVFAAYLYQWIVQTASSDIRSSASAQTVFYLNDMENEIERMKLLQYSLLEDEDLNKLALTWETLPTIDRTENLNSLMKRLFIVQNSSTYIKDVRVHIMTIGRTISSVGGVREIELKRFREIRSVFGDRRSQVIEWDGGLYLSAMKQRGIKGAEPLLTVEIELDTQELRAALGQFNTYPGSGTLLLSDSARFALYSMTGELSQAEPSQYARDIRAVASGDRLRIAGAPYYIVQTGSQELGLSIYRIIPEAIIKNPLSKFYTWAWVFAVAALAIIIAFALSTYKFIHKPMLTLVKSFRRMEQGDLDIHIQHESKDEFRYLYSRFNQMVSNLHSLIDQVYKQKIMAQRAELKQLQSQINPHFLYNSFFILNTMAKTGDTERIEQLTTMLGEYFQFVTRNASDLVSLEQEIHHARMYTEIQAMRFSRRIGVRFDALSEELKKVPVPRLIVQPIIENAFKHSLEKKAMEGLIIVRFAQEGPDIRIIVEDNGDRLSDDMLEQLKESLNVYQEQAETTGLVNIHRRIRITFGEESGLLADRSELGGLRVTILLRAGGENADVQDAYR</sequence>
<dbReference type="InterPro" id="IPR036890">
    <property type="entry name" value="HATPase_C_sf"/>
</dbReference>
<keyword evidence="5 6" id="KW-0472">Membrane</keyword>
<dbReference type="PANTHER" id="PTHR34220">
    <property type="entry name" value="SENSOR HISTIDINE KINASE YPDA"/>
    <property type="match status" value="1"/>
</dbReference>
<keyword evidence="9" id="KW-1185">Reference proteome</keyword>
<gene>
    <name evidence="8" type="ORF">J2Z70_005335</name>
</gene>
<comment type="caution">
    <text evidence="8">The sequence shown here is derived from an EMBL/GenBank/DDBJ whole genome shotgun (WGS) entry which is preliminary data.</text>
</comment>
<dbReference type="Proteomes" id="UP000773462">
    <property type="component" value="Unassembled WGS sequence"/>
</dbReference>
<dbReference type="SUPFAM" id="SSF158472">
    <property type="entry name" value="HAMP domain-like"/>
    <property type="match status" value="1"/>
</dbReference>
<name>A0ABS4P0E4_9BACL</name>
<evidence type="ECO:0000259" key="7">
    <source>
        <dbReference type="PROSITE" id="PS50885"/>
    </source>
</evidence>
<accession>A0ABS4P0E4</accession>
<dbReference type="RefSeq" id="WP_245368525.1">
    <property type="nucleotide sequence ID" value="NZ_JAGGLV010000023.1"/>
</dbReference>
<evidence type="ECO:0000256" key="3">
    <source>
        <dbReference type="ARBA" id="ARBA00022553"/>
    </source>
</evidence>
<organism evidence="8 9">
    <name type="scientific">Paenibacillus silagei</name>
    <dbReference type="NCBI Taxonomy" id="1670801"/>
    <lineage>
        <taxon>Bacteria</taxon>
        <taxon>Bacillati</taxon>
        <taxon>Bacillota</taxon>
        <taxon>Bacilli</taxon>
        <taxon>Bacillales</taxon>
        <taxon>Paenibacillaceae</taxon>
        <taxon>Paenibacillus</taxon>
    </lineage>
</organism>
<dbReference type="Pfam" id="PF00672">
    <property type="entry name" value="HAMP"/>
    <property type="match status" value="1"/>
</dbReference>
<keyword evidence="2" id="KW-1003">Cell membrane</keyword>
<dbReference type="GO" id="GO:0004673">
    <property type="term" value="F:protein histidine kinase activity"/>
    <property type="evidence" value="ECO:0007669"/>
    <property type="project" value="UniProtKB-EC"/>
</dbReference>
<evidence type="ECO:0000256" key="2">
    <source>
        <dbReference type="ARBA" id="ARBA00022475"/>
    </source>
</evidence>
<dbReference type="InterPro" id="IPR050640">
    <property type="entry name" value="Bact_2-comp_sensor_kinase"/>
</dbReference>
<reference evidence="8 9" key="1">
    <citation type="submission" date="2021-03" db="EMBL/GenBank/DDBJ databases">
        <title>Genomic Encyclopedia of Type Strains, Phase IV (KMG-IV): sequencing the most valuable type-strain genomes for metagenomic binning, comparative biology and taxonomic classification.</title>
        <authorList>
            <person name="Goeker M."/>
        </authorList>
    </citation>
    <scope>NUCLEOTIDE SEQUENCE [LARGE SCALE GENOMIC DNA]</scope>
    <source>
        <strain evidence="8 9">DSM 101953</strain>
    </source>
</reference>
<dbReference type="SMART" id="SM00304">
    <property type="entry name" value="HAMP"/>
    <property type="match status" value="1"/>
</dbReference>
<keyword evidence="4 8" id="KW-0808">Transferase</keyword>
<keyword evidence="6" id="KW-1133">Transmembrane helix</keyword>
<dbReference type="PROSITE" id="PS50885">
    <property type="entry name" value="HAMP"/>
    <property type="match status" value="1"/>
</dbReference>
<evidence type="ECO:0000313" key="8">
    <source>
        <dbReference type="EMBL" id="MBP2115150.1"/>
    </source>
</evidence>
<comment type="subcellular location">
    <subcellularLocation>
        <location evidence="1">Cell membrane</location>
        <topology evidence="1">Multi-pass membrane protein</topology>
    </subcellularLocation>
</comment>
<protein>
    <submittedName>
        <fullName evidence="8">Two-component system sensor histidine kinase YesM</fullName>
        <ecNumber evidence="8">2.7.13.3</ecNumber>
    </submittedName>
</protein>
<evidence type="ECO:0000256" key="6">
    <source>
        <dbReference type="SAM" id="Phobius"/>
    </source>
</evidence>
<dbReference type="EMBL" id="JAGGLV010000023">
    <property type="protein sequence ID" value="MBP2115150.1"/>
    <property type="molecule type" value="Genomic_DNA"/>
</dbReference>
<dbReference type="InterPro" id="IPR010559">
    <property type="entry name" value="Sig_transdc_His_kin_internal"/>
</dbReference>
<feature type="domain" description="HAMP" evidence="7">
    <location>
        <begin position="320"/>
        <end position="372"/>
    </location>
</feature>
<keyword evidence="6" id="KW-0812">Transmembrane</keyword>
<keyword evidence="8" id="KW-0418">Kinase</keyword>
<evidence type="ECO:0000256" key="1">
    <source>
        <dbReference type="ARBA" id="ARBA00004651"/>
    </source>
</evidence>
<keyword evidence="3" id="KW-0597">Phosphoprotein</keyword>
<feature type="transmembrane region" description="Helical" evidence="6">
    <location>
        <begin position="23"/>
        <end position="46"/>
    </location>
</feature>
<dbReference type="PANTHER" id="PTHR34220:SF7">
    <property type="entry name" value="SENSOR HISTIDINE KINASE YPDA"/>
    <property type="match status" value="1"/>
</dbReference>